<dbReference type="Pfam" id="PF13442">
    <property type="entry name" value="Cytochrome_CBB3"/>
    <property type="match status" value="1"/>
</dbReference>
<evidence type="ECO:0000256" key="3">
    <source>
        <dbReference type="ARBA" id="ARBA00022723"/>
    </source>
</evidence>
<evidence type="ECO:0000256" key="7">
    <source>
        <dbReference type="SAM" id="SignalP"/>
    </source>
</evidence>
<dbReference type="SUPFAM" id="SSF46626">
    <property type="entry name" value="Cytochrome c"/>
    <property type="match status" value="1"/>
</dbReference>
<keyword evidence="2 6" id="KW-0349">Heme</keyword>
<feature type="chain" id="PRO_5041985657" evidence="7">
    <location>
        <begin position="20"/>
        <end position="101"/>
    </location>
</feature>
<evidence type="ECO:0000256" key="2">
    <source>
        <dbReference type="ARBA" id="ARBA00022617"/>
    </source>
</evidence>
<keyword evidence="10" id="KW-1185">Reference proteome</keyword>
<keyword evidence="5 6" id="KW-0408">Iron</keyword>
<dbReference type="PANTHER" id="PTHR37823:SF3">
    <property type="entry name" value="CYTOCHROME C-551"/>
    <property type="match status" value="1"/>
</dbReference>
<keyword evidence="1" id="KW-0813">Transport</keyword>
<organism evidence="9 10">
    <name type="scientific">Perspicuibacillus lycopersici</name>
    <dbReference type="NCBI Taxonomy" id="1325689"/>
    <lineage>
        <taxon>Bacteria</taxon>
        <taxon>Bacillati</taxon>
        <taxon>Bacillota</taxon>
        <taxon>Bacilli</taxon>
        <taxon>Bacillales</taxon>
        <taxon>Bacillaceae</taxon>
        <taxon>Perspicuibacillus</taxon>
    </lineage>
</organism>
<evidence type="ECO:0000256" key="1">
    <source>
        <dbReference type="ARBA" id="ARBA00022448"/>
    </source>
</evidence>
<protein>
    <submittedName>
        <fullName evidence="9">Cytochrome c</fullName>
    </submittedName>
</protein>
<evidence type="ECO:0000256" key="6">
    <source>
        <dbReference type="PROSITE-ProRule" id="PRU00433"/>
    </source>
</evidence>
<keyword evidence="4" id="KW-0249">Electron transport</keyword>
<evidence type="ECO:0000256" key="4">
    <source>
        <dbReference type="ARBA" id="ARBA00022982"/>
    </source>
</evidence>
<dbReference type="InterPro" id="IPR036909">
    <property type="entry name" value="Cyt_c-like_dom_sf"/>
</dbReference>
<dbReference type="GO" id="GO:0046872">
    <property type="term" value="F:metal ion binding"/>
    <property type="evidence" value="ECO:0007669"/>
    <property type="project" value="UniProtKB-KW"/>
</dbReference>
<feature type="signal peptide" evidence="7">
    <location>
        <begin position="1"/>
        <end position="19"/>
    </location>
</feature>
<keyword evidence="3 6" id="KW-0479">Metal-binding</keyword>
<accession>A0AAE3IT42</accession>
<keyword evidence="7" id="KW-0732">Signal</keyword>
<evidence type="ECO:0000313" key="10">
    <source>
        <dbReference type="Proteomes" id="UP001209318"/>
    </source>
</evidence>
<dbReference type="InterPro" id="IPR051811">
    <property type="entry name" value="Cytochrome_c550/c551-like"/>
</dbReference>
<reference evidence="9" key="1">
    <citation type="submission" date="2022-10" db="EMBL/GenBank/DDBJ databases">
        <title>Description of Fervidibacillus gen. nov. in the family Fervidibacillaceae fam. nov. with two species, Fervidibacillus albus sp. nov., and Fervidibacillus halotolerans sp. nov., isolated from tidal flat sediments.</title>
        <authorList>
            <person name="Kwon K.K."/>
            <person name="Yang S.-H."/>
        </authorList>
    </citation>
    <scope>NUCLEOTIDE SEQUENCE</scope>
    <source>
        <strain evidence="9">JCM 19140</strain>
    </source>
</reference>
<proteinExistence type="predicted"/>
<evidence type="ECO:0000259" key="8">
    <source>
        <dbReference type="PROSITE" id="PS51007"/>
    </source>
</evidence>
<comment type="caution">
    <text evidence="9">The sequence shown here is derived from an EMBL/GenBank/DDBJ whole genome shotgun (WGS) entry which is preliminary data.</text>
</comment>
<dbReference type="AlphaFoldDB" id="A0AAE3IT42"/>
<dbReference type="GO" id="GO:0020037">
    <property type="term" value="F:heme binding"/>
    <property type="evidence" value="ECO:0007669"/>
    <property type="project" value="InterPro"/>
</dbReference>
<evidence type="ECO:0000256" key="5">
    <source>
        <dbReference type="ARBA" id="ARBA00023004"/>
    </source>
</evidence>
<dbReference type="InterPro" id="IPR009056">
    <property type="entry name" value="Cyt_c-like_dom"/>
</dbReference>
<evidence type="ECO:0000313" key="9">
    <source>
        <dbReference type="EMBL" id="MCU9612966.1"/>
    </source>
</evidence>
<dbReference type="GO" id="GO:0009055">
    <property type="term" value="F:electron transfer activity"/>
    <property type="evidence" value="ECO:0007669"/>
    <property type="project" value="InterPro"/>
</dbReference>
<dbReference type="PROSITE" id="PS51257">
    <property type="entry name" value="PROKAR_LIPOPROTEIN"/>
    <property type="match status" value="1"/>
</dbReference>
<dbReference type="PROSITE" id="PS51007">
    <property type="entry name" value="CYTC"/>
    <property type="match status" value="1"/>
</dbReference>
<dbReference type="RefSeq" id="WP_263072175.1">
    <property type="nucleotide sequence ID" value="NZ_JAOUSF010000002.1"/>
</dbReference>
<sequence>MLKKWSYVLLTIIGLFGLAACSSGNESKEPLTGEELFVQSCASCHGADLKSGYAADLDQIGTKYTAEEIEGIIINGYKKMPSGVLKGEDAEKVAQWLAEQK</sequence>
<dbReference type="EMBL" id="JAOUSF010000002">
    <property type="protein sequence ID" value="MCU9612966.1"/>
    <property type="molecule type" value="Genomic_DNA"/>
</dbReference>
<dbReference type="Proteomes" id="UP001209318">
    <property type="component" value="Unassembled WGS sequence"/>
</dbReference>
<gene>
    <name evidence="9" type="ORF">OEV98_05305</name>
</gene>
<feature type="domain" description="Cytochrome c" evidence="8">
    <location>
        <begin position="28"/>
        <end position="101"/>
    </location>
</feature>
<dbReference type="PANTHER" id="PTHR37823">
    <property type="entry name" value="CYTOCHROME C-553-LIKE"/>
    <property type="match status" value="1"/>
</dbReference>
<name>A0AAE3IT42_9BACI</name>
<dbReference type="Gene3D" id="1.10.760.10">
    <property type="entry name" value="Cytochrome c-like domain"/>
    <property type="match status" value="1"/>
</dbReference>